<feature type="compositionally biased region" description="Basic and acidic residues" evidence="1">
    <location>
        <begin position="296"/>
        <end position="306"/>
    </location>
</feature>
<reference evidence="2 3" key="1">
    <citation type="submission" date="2019-07" db="EMBL/GenBank/DDBJ databases">
        <title>Annotation for the trematode Paragonimus westermani.</title>
        <authorList>
            <person name="Choi Y.-J."/>
        </authorList>
    </citation>
    <scope>NUCLEOTIDE SEQUENCE [LARGE SCALE GENOMIC DNA]</scope>
    <source>
        <strain evidence="2">180907_Pwestermani</strain>
    </source>
</reference>
<dbReference type="Proteomes" id="UP000699462">
    <property type="component" value="Unassembled WGS sequence"/>
</dbReference>
<feature type="compositionally biased region" description="Polar residues" evidence="1">
    <location>
        <begin position="220"/>
        <end position="242"/>
    </location>
</feature>
<keyword evidence="3" id="KW-1185">Reference proteome</keyword>
<evidence type="ECO:0000256" key="1">
    <source>
        <dbReference type="SAM" id="MobiDB-lite"/>
    </source>
</evidence>
<feature type="region of interest" description="Disordered" evidence="1">
    <location>
        <begin position="213"/>
        <end position="366"/>
    </location>
</feature>
<comment type="caution">
    <text evidence="2">The sequence shown here is derived from an EMBL/GenBank/DDBJ whole genome shotgun (WGS) entry which is preliminary data.</text>
</comment>
<gene>
    <name evidence="2" type="ORF">P879_04484</name>
</gene>
<sequence>MEKCLPVRTSLSGSNRTLKFGKAAHVYENLRSGNSSKAIVGSRRDTVGRVHKPPFDNYDIRENSSDLTEHNRSYRRFRERCHSGLRHEEPVAHRTSVDKSGLVNLSDESLKEFIIDALIQLIEKNLMQSTSTTQTARIPRSRLNPDYLSHDLTSTCPSRSSVRYAVPSRASFNDSDCKKRINSRFTVANLYSDRHTNSQPHFDQDYVRRLDVSDRDSGLGPSTTYHRPQPSKYATNSKSSTRFPLHSRLDSDYSSQRLNKPFSDVPHRNGIRAAERRSTVLAPRIRSNDYPYNYTSDHESPPRVKDNAFSSTKRSSFTTPQSVQSGRDSFHEEKHSRATIQVPKSDKQQQNPPAKSSVIPSSCSPQTRLYSVNGTLKKTRFIRQNTIRPDSATVNPTRHT</sequence>
<organism evidence="2 3">
    <name type="scientific">Paragonimus westermani</name>
    <dbReference type="NCBI Taxonomy" id="34504"/>
    <lineage>
        <taxon>Eukaryota</taxon>
        <taxon>Metazoa</taxon>
        <taxon>Spiralia</taxon>
        <taxon>Lophotrochozoa</taxon>
        <taxon>Platyhelminthes</taxon>
        <taxon>Trematoda</taxon>
        <taxon>Digenea</taxon>
        <taxon>Plagiorchiida</taxon>
        <taxon>Troglotremata</taxon>
        <taxon>Troglotrematidae</taxon>
        <taxon>Paragonimus</taxon>
    </lineage>
</organism>
<accession>A0A8T0DAG5</accession>
<evidence type="ECO:0000313" key="2">
    <source>
        <dbReference type="EMBL" id="KAF8563944.1"/>
    </source>
</evidence>
<evidence type="ECO:0000313" key="3">
    <source>
        <dbReference type="Proteomes" id="UP000699462"/>
    </source>
</evidence>
<feature type="compositionally biased region" description="Polar residues" evidence="1">
    <location>
        <begin position="348"/>
        <end position="366"/>
    </location>
</feature>
<dbReference type="OrthoDB" id="6254057at2759"/>
<protein>
    <submittedName>
        <fullName evidence="2">Uncharacterized protein</fullName>
    </submittedName>
</protein>
<dbReference type="EMBL" id="JTDF01010220">
    <property type="protein sequence ID" value="KAF8563944.1"/>
    <property type="molecule type" value="Genomic_DNA"/>
</dbReference>
<dbReference type="AlphaFoldDB" id="A0A8T0DAG5"/>
<feature type="compositionally biased region" description="Polar residues" evidence="1">
    <location>
        <begin position="308"/>
        <end position="327"/>
    </location>
</feature>
<proteinExistence type="predicted"/>
<name>A0A8T0DAG5_9TREM</name>